<evidence type="ECO:0000313" key="5">
    <source>
        <dbReference type="Proteomes" id="UP000178606"/>
    </source>
</evidence>
<dbReference type="GO" id="GO:0033785">
    <property type="term" value="F:heptose 7-phosphate kinase activity"/>
    <property type="evidence" value="ECO:0007669"/>
    <property type="project" value="TreeGrafter"/>
</dbReference>
<gene>
    <name evidence="4" type="ORF">A3F84_05655</name>
</gene>
<dbReference type="GO" id="GO:0033786">
    <property type="term" value="F:heptose-1-phosphate adenylyltransferase activity"/>
    <property type="evidence" value="ECO:0007669"/>
    <property type="project" value="TreeGrafter"/>
</dbReference>
<dbReference type="Pfam" id="PF00294">
    <property type="entry name" value="PfkB"/>
    <property type="match status" value="1"/>
</dbReference>
<name>A0A1F6CSG8_HANXR</name>
<dbReference type="Gene3D" id="3.40.1190.20">
    <property type="match status" value="1"/>
</dbReference>
<dbReference type="InterPro" id="IPR029056">
    <property type="entry name" value="Ribokinase-like"/>
</dbReference>
<dbReference type="PANTHER" id="PTHR46969">
    <property type="entry name" value="BIFUNCTIONAL PROTEIN HLDE"/>
    <property type="match status" value="1"/>
</dbReference>
<dbReference type="Proteomes" id="UP000178606">
    <property type="component" value="Unassembled WGS sequence"/>
</dbReference>
<feature type="domain" description="Carbohydrate kinase PfkB" evidence="3">
    <location>
        <begin position="58"/>
        <end position="326"/>
    </location>
</feature>
<keyword evidence="2" id="KW-0418">Kinase</keyword>
<sequence>MDRAHLAHLLSRFPDISVLVVGDFFLDRYLVIDRGLSEPSLETGLEAYQVVGRRCSPGAAGTVTSNLRALRVRTTALGVLGDDGEGYDLRQGLRATGVDTDLLIEARDRFTPTYTKPMMREPDGQERELNRLDIQNRTPTPEGLQNQIIDRLRAAVPRADAVVIADQVEEPDFGVVTARVREELAALAQRHPDRVFFADSRARIGLFRNVTIKPNRREAVRALHPGWDGDVDRQTAERCGQALYDRNQKPVFLTLSEEGILLFTDAGRERIPAVRVTGETDPVGAGDSTTAGIVSALCAGATHPEAALIGALVASITVQQIGATGTASPEQVLRRFEE</sequence>
<dbReference type="EMBL" id="MFKF01000156">
    <property type="protein sequence ID" value="OGG52129.1"/>
    <property type="molecule type" value="Genomic_DNA"/>
</dbReference>
<dbReference type="GO" id="GO:0005829">
    <property type="term" value="C:cytosol"/>
    <property type="evidence" value="ECO:0007669"/>
    <property type="project" value="TreeGrafter"/>
</dbReference>
<dbReference type="InterPro" id="IPR011611">
    <property type="entry name" value="PfkB_dom"/>
</dbReference>
<evidence type="ECO:0000313" key="4">
    <source>
        <dbReference type="EMBL" id="OGG52129.1"/>
    </source>
</evidence>
<dbReference type="PANTHER" id="PTHR46969:SF1">
    <property type="entry name" value="BIFUNCTIONAL PROTEIN HLDE"/>
    <property type="match status" value="1"/>
</dbReference>
<dbReference type="InterPro" id="IPR002173">
    <property type="entry name" value="Carboh/pur_kinase_PfkB_CS"/>
</dbReference>
<reference evidence="4 5" key="1">
    <citation type="journal article" date="2016" name="Nat. Commun.">
        <title>Thousands of microbial genomes shed light on interconnected biogeochemical processes in an aquifer system.</title>
        <authorList>
            <person name="Anantharaman K."/>
            <person name="Brown C.T."/>
            <person name="Hug L.A."/>
            <person name="Sharon I."/>
            <person name="Castelle C.J."/>
            <person name="Probst A.J."/>
            <person name="Thomas B.C."/>
            <person name="Singh A."/>
            <person name="Wilkins M.J."/>
            <person name="Karaoz U."/>
            <person name="Brodie E.L."/>
            <person name="Williams K.H."/>
            <person name="Hubbard S.S."/>
            <person name="Banfield J.F."/>
        </authorList>
    </citation>
    <scope>NUCLEOTIDE SEQUENCE [LARGE SCALE GENOMIC DNA]</scope>
    <source>
        <strain evidence="5">RIFCSPLOWO2_12_FULL_64_10</strain>
    </source>
</reference>
<organism evidence="4 5">
    <name type="scientific">Handelsmanbacteria sp. (strain RIFCSPLOWO2_12_FULL_64_10)</name>
    <dbReference type="NCBI Taxonomy" id="1817868"/>
    <lineage>
        <taxon>Bacteria</taxon>
        <taxon>Candidatus Handelsmaniibacteriota</taxon>
    </lineage>
</organism>
<keyword evidence="1" id="KW-0808">Transferase</keyword>
<evidence type="ECO:0000256" key="2">
    <source>
        <dbReference type="ARBA" id="ARBA00022777"/>
    </source>
</evidence>
<evidence type="ECO:0000259" key="3">
    <source>
        <dbReference type="Pfam" id="PF00294"/>
    </source>
</evidence>
<accession>A0A1F6CSG8</accession>
<comment type="caution">
    <text evidence="4">The sequence shown here is derived from an EMBL/GenBank/DDBJ whole genome shotgun (WGS) entry which is preliminary data.</text>
</comment>
<proteinExistence type="predicted"/>
<dbReference type="SUPFAM" id="SSF53613">
    <property type="entry name" value="Ribokinase-like"/>
    <property type="match status" value="1"/>
</dbReference>
<protein>
    <recommendedName>
        <fullName evidence="3">Carbohydrate kinase PfkB domain-containing protein</fullName>
    </recommendedName>
</protein>
<evidence type="ECO:0000256" key="1">
    <source>
        <dbReference type="ARBA" id="ARBA00022679"/>
    </source>
</evidence>
<dbReference type="AlphaFoldDB" id="A0A1F6CSG8"/>
<dbReference type="PROSITE" id="PS00584">
    <property type="entry name" value="PFKB_KINASES_2"/>
    <property type="match status" value="1"/>
</dbReference>